<reference evidence="3" key="1">
    <citation type="submission" date="2020-09" db="EMBL/GenBank/DDBJ databases">
        <title>Nocardioides sp. strain MJB4 16S ribosomal RNA gene Genome sequencing and assembly.</title>
        <authorList>
            <person name="Kim I."/>
        </authorList>
    </citation>
    <scope>NUCLEOTIDE SEQUENCE</scope>
    <source>
        <strain evidence="3">MJB4</strain>
    </source>
</reference>
<keyword evidence="4" id="KW-1185">Reference proteome</keyword>
<dbReference type="InterPro" id="IPR012349">
    <property type="entry name" value="Split_barrel_FMN-bd"/>
</dbReference>
<name>A0A927K2B5_9ACTN</name>
<dbReference type="InterPro" id="IPR002563">
    <property type="entry name" value="Flavin_Rdtase-like_dom"/>
</dbReference>
<dbReference type="Gene3D" id="2.30.110.10">
    <property type="entry name" value="Electron Transport, Fmn-binding Protein, Chain A"/>
    <property type="match status" value="1"/>
</dbReference>
<dbReference type="RefSeq" id="WP_192141402.1">
    <property type="nucleotide sequence ID" value="NZ_JACYXZ010000001.1"/>
</dbReference>
<dbReference type="InterPro" id="IPR050268">
    <property type="entry name" value="NADH-dep_flavin_reductase"/>
</dbReference>
<accession>A0A927K2B5</accession>
<proteinExistence type="predicted"/>
<sequence>MTIHSSHPFQDPESERDPARRFRSRLGGAVSLWTSGADRERAGLTVSSLVVATGEPAEVVALLDPDSDLAERLQETGRGVVHLLRWQHRDLADAFAGVAPAPGGPFTLGQWHASEWGPVLDSATTWVGVGLADVDEVGWSLLVRCVVESAEIGAEPDPLVHRRGRYQAPS</sequence>
<keyword evidence="1" id="KW-0560">Oxidoreductase</keyword>
<dbReference type="Pfam" id="PF01613">
    <property type="entry name" value="Flavin_Reduct"/>
    <property type="match status" value="1"/>
</dbReference>
<dbReference type="GO" id="GO:0042602">
    <property type="term" value="F:riboflavin reductase (NADPH) activity"/>
    <property type="evidence" value="ECO:0007669"/>
    <property type="project" value="TreeGrafter"/>
</dbReference>
<evidence type="ECO:0000313" key="4">
    <source>
        <dbReference type="Proteomes" id="UP000616839"/>
    </source>
</evidence>
<evidence type="ECO:0000259" key="2">
    <source>
        <dbReference type="SMART" id="SM00903"/>
    </source>
</evidence>
<feature type="domain" description="Flavin reductase like" evidence="2">
    <location>
        <begin position="23"/>
        <end position="168"/>
    </location>
</feature>
<dbReference type="EMBL" id="JACYXZ010000001">
    <property type="protein sequence ID" value="MBD8869172.1"/>
    <property type="molecule type" value="Genomic_DNA"/>
</dbReference>
<comment type="caution">
    <text evidence="3">The sequence shown here is derived from an EMBL/GenBank/DDBJ whole genome shotgun (WGS) entry which is preliminary data.</text>
</comment>
<dbReference type="SMART" id="SM00903">
    <property type="entry name" value="Flavin_Reduct"/>
    <property type="match status" value="1"/>
</dbReference>
<dbReference type="SUPFAM" id="SSF50475">
    <property type="entry name" value="FMN-binding split barrel"/>
    <property type="match status" value="1"/>
</dbReference>
<dbReference type="PANTHER" id="PTHR30466">
    <property type="entry name" value="FLAVIN REDUCTASE"/>
    <property type="match status" value="1"/>
</dbReference>
<dbReference type="PANTHER" id="PTHR30466:SF1">
    <property type="entry name" value="FMN REDUCTASE (NADH) RUTF"/>
    <property type="match status" value="1"/>
</dbReference>
<gene>
    <name evidence="3" type="ORF">IE331_06000</name>
</gene>
<organism evidence="3 4">
    <name type="scientific">Nocardioides donggukensis</name>
    <dbReference type="NCBI Taxonomy" id="2774019"/>
    <lineage>
        <taxon>Bacteria</taxon>
        <taxon>Bacillati</taxon>
        <taxon>Actinomycetota</taxon>
        <taxon>Actinomycetes</taxon>
        <taxon>Propionibacteriales</taxon>
        <taxon>Nocardioidaceae</taxon>
        <taxon>Nocardioides</taxon>
    </lineage>
</organism>
<evidence type="ECO:0000256" key="1">
    <source>
        <dbReference type="ARBA" id="ARBA00023002"/>
    </source>
</evidence>
<protein>
    <submittedName>
        <fullName evidence="3">Flavin reductase</fullName>
    </submittedName>
</protein>
<evidence type="ECO:0000313" key="3">
    <source>
        <dbReference type="EMBL" id="MBD8869172.1"/>
    </source>
</evidence>
<dbReference type="GO" id="GO:0010181">
    <property type="term" value="F:FMN binding"/>
    <property type="evidence" value="ECO:0007669"/>
    <property type="project" value="InterPro"/>
</dbReference>
<dbReference type="AlphaFoldDB" id="A0A927K2B5"/>
<dbReference type="Proteomes" id="UP000616839">
    <property type="component" value="Unassembled WGS sequence"/>
</dbReference>